<comment type="caution">
    <text evidence="3">The sequence shown here is derived from an EMBL/GenBank/DDBJ whole genome shotgun (WGS) entry which is preliminary data.</text>
</comment>
<dbReference type="Proteomes" id="UP000230154">
    <property type="component" value="Unassembled WGS sequence"/>
</dbReference>
<evidence type="ECO:0000256" key="2">
    <source>
        <dbReference type="SAM" id="SignalP"/>
    </source>
</evidence>
<gene>
    <name evidence="3" type="ORF">COU35_02810</name>
</gene>
<sequence length="172" mass="18915">MKRTFIQGLLLISAVVLVGQGCAAYQEADDAEQMDDAATIETEQAKGEFSEEMENGDVQSEDKATDDQKVTEEVLSESGVTLSGSAQGKGTVKFDWAISSDLSERAEGFRFARGEEENPTYPASWWWERGPAHRNLIWEGLPDGDAHFRLCVVENDVCTVYSNDVMISVPGN</sequence>
<name>A0A2H0TS53_9BACT</name>
<protein>
    <submittedName>
        <fullName evidence="3">Uncharacterized protein</fullName>
    </submittedName>
</protein>
<dbReference type="PROSITE" id="PS51257">
    <property type="entry name" value="PROKAR_LIPOPROTEIN"/>
    <property type="match status" value="1"/>
</dbReference>
<feature type="region of interest" description="Disordered" evidence="1">
    <location>
        <begin position="46"/>
        <end position="69"/>
    </location>
</feature>
<feature type="chain" id="PRO_5013943819" evidence="2">
    <location>
        <begin position="24"/>
        <end position="172"/>
    </location>
</feature>
<evidence type="ECO:0000313" key="3">
    <source>
        <dbReference type="EMBL" id="PIR74356.1"/>
    </source>
</evidence>
<reference evidence="4" key="1">
    <citation type="submission" date="2017-09" db="EMBL/GenBank/DDBJ databases">
        <title>Depth-based differentiation of microbial function through sediment-hosted aquifers and enrichment of novel symbionts in the deep terrestrial subsurface.</title>
        <authorList>
            <person name="Probst A.J."/>
            <person name="Ladd B."/>
            <person name="Jarett J.K."/>
            <person name="Geller-Mcgrath D.E."/>
            <person name="Sieber C.M.K."/>
            <person name="Emerson J.B."/>
            <person name="Anantharaman K."/>
            <person name="Thomas B.C."/>
            <person name="Malmstrom R."/>
            <person name="Stieglmeier M."/>
            <person name="Klingl A."/>
            <person name="Woyke T."/>
            <person name="Ryan C.M."/>
            <person name="Banfield J.F."/>
        </authorList>
    </citation>
    <scope>NUCLEOTIDE SEQUENCE [LARGE SCALE GENOMIC DNA]</scope>
</reference>
<feature type="signal peptide" evidence="2">
    <location>
        <begin position="1"/>
        <end position="23"/>
    </location>
</feature>
<dbReference type="AlphaFoldDB" id="A0A2H0TS53"/>
<proteinExistence type="predicted"/>
<dbReference type="EMBL" id="PFCB01000022">
    <property type="protein sequence ID" value="PIR74356.1"/>
    <property type="molecule type" value="Genomic_DNA"/>
</dbReference>
<organism evidence="3 4">
    <name type="scientific">Candidatus Magasanikbacteria bacterium CG10_big_fil_rev_8_21_14_0_10_47_10</name>
    <dbReference type="NCBI Taxonomy" id="1974652"/>
    <lineage>
        <taxon>Bacteria</taxon>
        <taxon>Candidatus Magasanikiibacteriota</taxon>
    </lineage>
</organism>
<accession>A0A2H0TS53</accession>
<keyword evidence="2" id="KW-0732">Signal</keyword>
<evidence type="ECO:0000256" key="1">
    <source>
        <dbReference type="SAM" id="MobiDB-lite"/>
    </source>
</evidence>
<evidence type="ECO:0000313" key="4">
    <source>
        <dbReference type="Proteomes" id="UP000230154"/>
    </source>
</evidence>
<feature type="compositionally biased region" description="Basic and acidic residues" evidence="1">
    <location>
        <begin position="60"/>
        <end position="69"/>
    </location>
</feature>